<keyword evidence="5" id="KW-0029">Amino-acid transport</keyword>
<keyword evidence="10" id="KW-1185">Reference proteome</keyword>
<organism evidence="9 10">
    <name type="scientific">Aureococcus anophagefferens</name>
    <name type="common">Harmful bloom alga</name>
    <dbReference type="NCBI Taxonomy" id="44056"/>
    <lineage>
        <taxon>Eukaryota</taxon>
        <taxon>Sar</taxon>
        <taxon>Stramenopiles</taxon>
        <taxon>Ochrophyta</taxon>
        <taxon>Pelagophyceae</taxon>
        <taxon>Pelagomonadales</taxon>
        <taxon>Pelagomonadaceae</taxon>
        <taxon>Aureococcus</taxon>
    </lineage>
</organism>
<feature type="transmembrane region" description="Helical" evidence="8">
    <location>
        <begin position="111"/>
        <end position="133"/>
    </location>
</feature>
<dbReference type="SUPFAM" id="SSF103473">
    <property type="entry name" value="MFS general substrate transporter"/>
    <property type="match status" value="1"/>
</dbReference>
<name>A0ABR1G7B5_AURAN</name>
<dbReference type="PROSITE" id="PS51257">
    <property type="entry name" value="PROKAR_LIPOPROTEIN"/>
    <property type="match status" value="1"/>
</dbReference>
<feature type="transmembrane region" description="Helical" evidence="8">
    <location>
        <begin position="393"/>
        <end position="415"/>
    </location>
</feature>
<evidence type="ECO:0000256" key="5">
    <source>
        <dbReference type="ARBA" id="ARBA00022970"/>
    </source>
</evidence>
<evidence type="ECO:0000256" key="4">
    <source>
        <dbReference type="ARBA" id="ARBA00022692"/>
    </source>
</evidence>
<feature type="transmembrane region" description="Helical" evidence="8">
    <location>
        <begin position="363"/>
        <end position="387"/>
    </location>
</feature>
<evidence type="ECO:0000256" key="2">
    <source>
        <dbReference type="ARBA" id="ARBA00006595"/>
    </source>
</evidence>
<evidence type="ECO:0000256" key="7">
    <source>
        <dbReference type="ARBA" id="ARBA00023136"/>
    </source>
</evidence>
<feature type="transmembrane region" description="Helical" evidence="8">
    <location>
        <begin position="277"/>
        <end position="299"/>
    </location>
</feature>
<dbReference type="InterPro" id="IPR052599">
    <property type="entry name" value="SLC43A_AATransporter"/>
</dbReference>
<dbReference type="EMBL" id="JBBJCI010000084">
    <property type="protein sequence ID" value="KAK7248989.1"/>
    <property type="molecule type" value="Genomic_DNA"/>
</dbReference>
<comment type="caution">
    <text evidence="9">The sequence shown here is derived from an EMBL/GenBank/DDBJ whole genome shotgun (WGS) entry which is preliminary data.</text>
</comment>
<evidence type="ECO:0000256" key="8">
    <source>
        <dbReference type="SAM" id="Phobius"/>
    </source>
</evidence>
<protein>
    <recommendedName>
        <fullName evidence="11">Major facilitator superfamily (MFS) profile domain-containing protein</fullName>
    </recommendedName>
</protein>
<evidence type="ECO:0000256" key="1">
    <source>
        <dbReference type="ARBA" id="ARBA00004141"/>
    </source>
</evidence>
<sequence length="461" mass="47698">MKLETRHAVLASTLAISGCLSGVAFGWAALVVMLKREGAYEELCDRSADDDDGACAAQEVALSRVFSIGILCLFASRLPIGVAVDRLGSRATTAGTCAVAAAGSLCLAERFYGLGFGLLAGAGPGVHLGAMHVSNLFPEAKRTALGAYSTAHQCSTFVFSLWLPLFNAGASLRQLFRGYAALLLVFGAGCCAAQPRSRYELGDAVARAGCAAALVGAPRKASAAPSLRDQVAAVWRTEGFRPLLVYKSVSLLSMQFFVAVLQYRLAGRGAAASAMNLAFNVFASFLGLLIAAPLVGPILDRRDDGVALIRRAATAQAVGFNALLALSARSAWPLAAELPSYLLWASSRICFFAYFFAHCVKLFGFGSFGTAVGLLSLVGAAVCFAAVQPLCALAFQSSTGIAAVSAGFVPLLIAAHAYAERALLRAGADAATRVVDAGGAELDGAELALRDAEPGRGEARV</sequence>
<feature type="transmembrane region" description="Helical" evidence="8">
    <location>
        <begin position="145"/>
        <end position="163"/>
    </location>
</feature>
<proteinExistence type="inferred from homology"/>
<accession>A0ABR1G7B5</accession>
<evidence type="ECO:0008006" key="11">
    <source>
        <dbReference type="Google" id="ProtNLM"/>
    </source>
</evidence>
<evidence type="ECO:0000256" key="6">
    <source>
        <dbReference type="ARBA" id="ARBA00022989"/>
    </source>
</evidence>
<reference evidence="9 10" key="1">
    <citation type="submission" date="2024-03" db="EMBL/GenBank/DDBJ databases">
        <title>Aureococcus anophagefferens CCMP1851 and Kratosvirus quantuckense: Draft genome of a second virus-susceptible host strain in the model system.</title>
        <authorList>
            <person name="Chase E."/>
            <person name="Truchon A.R."/>
            <person name="Schepens W."/>
            <person name="Wilhelm S.W."/>
        </authorList>
    </citation>
    <scope>NUCLEOTIDE SEQUENCE [LARGE SCALE GENOMIC DNA]</scope>
    <source>
        <strain evidence="9 10">CCMP1851</strain>
    </source>
</reference>
<keyword evidence="7 8" id="KW-0472">Membrane</keyword>
<keyword evidence="3" id="KW-0813">Transport</keyword>
<dbReference type="Proteomes" id="UP001363151">
    <property type="component" value="Unassembled WGS sequence"/>
</dbReference>
<dbReference type="PANTHER" id="PTHR20772:SF2">
    <property type="entry name" value="PROTEIN FMP42"/>
    <property type="match status" value="1"/>
</dbReference>
<comment type="subcellular location">
    <subcellularLocation>
        <location evidence="1">Membrane</location>
        <topology evidence="1">Multi-pass membrane protein</topology>
    </subcellularLocation>
</comment>
<evidence type="ECO:0000256" key="3">
    <source>
        <dbReference type="ARBA" id="ARBA00022448"/>
    </source>
</evidence>
<feature type="transmembrane region" description="Helical" evidence="8">
    <location>
        <begin position="338"/>
        <end position="356"/>
    </location>
</feature>
<dbReference type="Gene3D" id="1.20.1250.20">
    <property type="entry name" value="MFS general substrate transporter like domains"/>
    <property type="match status" value="1"/>
</dbReference>
<dbReference type="PANTHER" id="PTHR20772">
    <property type="entry name" value="PROTEIN FMP42"/>
    <property type="match status" value="1"/>
</dbReference>
<gene>
    <name evidence="9" type="ORF">SO694_00043254</name>
</gene>
<comment type="similarity">
    <text evidence="2">Belongs to the SLC43A transporter (TC 2.A.1.44) family.</text>
</comment>
<keyword evidence="4 8" id="KW-0812">Transmembrane</keyword>
<keyword evidence="6 8" id="KW-1133">Transmembrane helix</keyword>
<evidence type="ECO:0000313" key="9">
    <source>
        <dbReference type="EMBL" id="KAK7248989.1"/>
    </source>
</evidence>
<evidence type="ECO:0000313" key="10">
    <source>
        <dbReference type="Proteomes" id="UP001363151"/>
    </source>
</evidence>
<dbReference type="InterPro" id="IPR036259">
    <property type="entry name" value="MFS_trans_sf"/>
</dbReference>